<name>A0A7S3R323_DUNTE</name>
<gene>
    <name evidence="1" type="ORF">DTER00134_LOCUS16180</name>
</gene>
<evidence type="ECO:0000313" key="1">
    <source>
        <dbReference type="EMBL" id="CAE0501107.1"/>
    </source>
</evidence>
<reference evidence="1" key="1">
    <citation type="submission" date="2021-01" db="EMBL/GenBank/DDBJ databases">
        <authorList>
            <person name="Corre E."/>
            <person name="Pelletier E."/>
            <person name="Niang G."/>
            <person name="Scheremetjew M."/>
            <person name="Finn R."/>
            <person name="Kale V."/>
            <person name="Holt S."/>
            <person name="Cochrane G."/>
            <person name="Meng A."/>
            <person name="Brown T."/>
            <person name="Cohen L."/>
        </authorList>
    </citation>
    <scope>NUCLEOTIDE SEQUENCE</scope>
    <source>
        <strain evidence="1">CCMP1320</strain>
    </source>
</reference>
<proteinExistence type="predicted"/>
<sequence>MLNHLNFHARREHLVIKTADSEMVCFNSSGSNLPVFSVGGVRLTHKESFKYLGMWFHKHISMAKSSEHVTSPFMASAYRIRQFVRKHALRDRSHVPLWLGKTYLVPAGMSASQVWGTENVKEGKEFSSELQVYHMSFFKGTLGVKRATPNWAVLRECEYVPLQF</sequence>
<dbReference type="EMBL" id="HBIP01026791">
    <property type="protein sequence ID" value="CAE0501107.1"/>
    <property type="molecule type" value="Transcribed_RNA"/>
</dbReference>
<dbReference type="AlphaFoldDB" id="A0A7S3R323"/>
<accession>A0A7S3R323</accession>
<protein>
    <submittedName>
        <fullName evidence="1">Uncharacterized protein</fullName>
    </submittedName>
</protein>
<organism evidence="1">
    <name type="scientific">Dunaliella tertiolecta</name>
    <name type="common">Green alga</name>
    <dbReference type="NCBI Taxonomy" id="3047"/>
    <lineage>
        <taxon>Eukaryota</taxon>
        <taxon>Viridiplantae</taxon>
        <taxon>Chlorophyta</taxon>
        <taxon>core chlorophytes</taxon>
        <taxon>Chlorophyceae</taxon>
        <taxon>CS clade</taxon>
        <taxon>Chlamydomonadales</taxon>
        <taxon>Dunaliellaceae</taxon>
        <taxon>Dunaliella</taxon>
    </lineage>
</organism>